<accession>A0A2V3IZU7</accession>
<dbReference type="GO" id="GO:0031464">
    <property type="term" value="C:Cul4A-RING E3 ubiquitin ligase complex"/>
    <property type="evidence" value="ECO:0007669"/>
    <property type="project" value="InterPro"/>
</dbReference>
<feature type="region of interest" description="Disordered" evidence="1">
    <location>
        <begin position="634"/>
        <end position="679"/>
    </location>
</feature>
<evidence type="ECO:0000256" key="1">
    <source>
        <dbReference type="SAM" id="MobiDB-lite"/>
    </source>
</evidence>
<sequence length="993" mass="111648">MPQRRAPRRVHSVLLPLSPSSVPLSSYPRPLRELRRSRNHILHLLRVCFPPLQTPDVERLHTLAKVITDVAAPLVEAAASQQFIHLVCEAQLPEALSHTLFVAVNANLPDLRHFIVRVLRAFTIFVSASDLICKRFASHNLFPLLFRCMYDRESIELAINLIEELLHERPTLDLSTIPNLADTLLALSPFQLGHACRVLASLVDERTEPSLCGGDCCAGNCLTNSEWRRVEDSAVHLRQRRSYVACARIVRDRNHAVLLSIPALLNRLVKLIFIPPASRDDLVVIDHAARAGSVALAGDYTDFTNDNQALLHIPPHIRQRFAQVFRRGPEADDADLFGTKSWKALDRRIAASFPSSADHRYHRSQLQQQQSYPNGPISDANHLTHTSSPVLSHASPIVDHPHAPASLDAEPVHNDMHGEQPVPEATSENLVQQLLFTHIPPLSDSVSEPSPPPPVVTVDSIVMSAHQIDVLFVLYSLLMGKRKADVQRQLTDMGVFHALNRFCDALDWTTATYETRTEDSLKMHFIRLVHSLCESSDENVLIPRKRLMFSEHERQLLQAMEQGYQLQFAPFPSPASVTCAELPPLERLSLTSTAASAASSSAENMRSLDSNEDRAGPTVAHLFSMYPSISARDAAVSQERAAPEAEPRSLTASPRMKTPPSSAPVTPLSRKSNPAFQQVHDPPEQAGLLTKLALIFMLSKGSDDASRTRRYLLSGCIETFQRSATLCEKTFLARRGLLRYLVVQLATFDGPQAQISVLRQTSFDLLSQLIKWNRSLFHDLNDMFRKDHRLLQNLLHAVSDRLVDSNVFVRSIALSLERFRVEDELARHYGEQADESEMYDFDNCVLWEFIEKYRVRLIHDMISSVRVEDITFENLCCVNTALILFVVSCRDDSAIDAMLSKLADMIIEYAMNCSICEFSVNSILPTDVMGNFAKLVQFWLNYYRYQGSDVSSLEVNTNISFDVFVETAKKLQTRLTDVEERVRLITKNLPALS</sequence>
<dbReference type="OrthoDB" id="1866965at2759"/>
<gene>
    <name evidence="2" type="ORF">BWQ96_02533</name>
</gene>
<comment type="caution">
    <text evidence="2">The sequence shown here is derived from an EMBL/GenBank/DDBJ whole genome shotgun (WGS) entry which is preliminary data.</text>
</comment>
<evidence type="ECO:0000313" key="2">
    <source>
        <dbReference type="EMBL" id="PXF47671.1"/>
    </source>
</evidence>
<dbReference type="Proteomes" id="UP000247409">
    <property type="component" value="Unassembled WGS sequence"/>
</dbReference>
<feature type="region of interest" description="Disordered" evidence="1">
    <location>
        <begin position="356"/>
        <end position="425"/>
    </location>
</feature>
<name>A0A2V3IZU7_9FLOR</name>
<dbReference type="Pfam" id="PF12463">
    <property type="entry name" value="DUF3689"/>
    <property type="match status" value="1"/>
</dbReference>
<reference evidence="2 3" key="1">
    <citation type="journal article" date="2018" name="Mol. Biol. Evol.">
        <title>Analysis of the draft genome of the red seaweed Gracilariopsis chorda provides insights into genome size evolution in Rhodophyta.</title>
        <authorList>
            <person name="Lee J."/>
            <person name="Yang E.C."/>
            <person name="Graf L."/>
            <person name="Yang J.H."/>
            <person name="Qiu H."/>
            <person name="Zel Zion U."/>
            <person name="Chan C.X."/>
            <person name="Stephens T.G."/>
            <person name="Weber A.P.M."/>
            <person name="Boo G.H."/>
            <person name="Boo S.M."/>
            <person name="Kim K.M."/>
            <person name="Shin Y."/>
            <person name="Jung M."/>
            <person name="Lee S.J."/>
            <person name="Yim H.S."/>
            <person name="Lee J.H."/>
            <person name="Bhattacharya D."/>
            <person name="Yoon H.S."/>
        </authorList>
    </citation>
    <scope>NUCLEOTIDE SEQUENCE [LARGE SCALE GENOMIC DNA]</scope>
    <source>
        <strain evidence="2 3">SKKU-2015</strain>
        <tissue evidence="2">Whole body</tissue>
    </source>
</reference>
<keyword evidence="3" id="KW-1185">Reference proteome</keyword>
<feature type="compositionally biased region" description="Polar residues" evidence="1">
    <location>
        <begin position="381"/>
        <end position="390"/>
    </location>
</feature>
<dbReference type="InterPro" id="IPR022162">
    <property type="entry name" value="TRPC4AP"/>
</dbReference>
<dbReference type="PANTHER" id="PTHR31743">
    <property type="entry name" value="TRANSIENT RECEPTOR POTENTIAL CHANNEL 4-ASSOCIATED PROTEIN TCPC4AP"/>
    <property type="match status" value="1"/>
</dbReference>
<dbReference type="AlphaFoldDB" id="A0A2V3IZU7"/>
<feature type="compositionally biased region" description="Polar residues" evidence="1">
    <location>
        <begin position="659"/>
        <end position="676"/>
    </location>
</feature>
<dbReference type="PANTHER" id="PTHR31743:SF1">
    <property type="entry name" value="SHORT TRANSIENT RECEPTOR POTENTIAL CHANNEL 4-ASSOCIATED PROTEIN"/>
    <property type="match status" value="1"/>
</dbReference>
<organism evidence="2 3">
    <name type="scientific">Gracilariopsis chorda</name>
    <dbReference type="NCBI Taxonomy" id="448386"/>
    <lineage>
        <taxon>Eukaryota</taxon>
        <taxon>Rhodophyta</taxon>
        <taxon>Florideophyceae</taxon>
        <taxon>Rhodymeniophycidae</taxon>
        <taxon>Gracilariales</taxon>
        <taxon>Gracilariaceae</taxon>
        <taxon>Gracilariopsis</taxon>
    </lineage>
</organism>
<dbReference type="EMBL" id="NBIV01000021">
    <property type="protein sequence ID" value="PXF47671.1"/>
    <property type="molecule type" value="Genomic_DNA"/>
</dbReference>
<evidence type="ECO:0000313" key="3">
    <source>
        <dbReference type="Proteomes" id="UP000247409"/>
    </source>
</evidence>
<dbReference type="GO" id="GO:0006511">
    <property type="term" value="P:ubiquitin-dependent protein catabolic process"/>
    <property type="evidence" value="ECO:0007669"/>
    <property type="project" value="InterPro"/>
</dbReference>
<feature type="compositionally biased region" description="Polar residues" evidence="1">
    <location>
        <begin position="364"/>
        <end position="373"/>
    </location>
</feature>
<proteinExistence type="predicted"/>
<dbReference type="GO" id="GO:0019902">
    <property type="term" value="F:phosphatase binding"/>
    <property type="evidence" value="ECO:0007669"/>
    <property type="project" value="TreeGrafter"/>
</dbReference>
<protein>
    <submittedName>
        <fullName evidence="2">Short transient receptor potential channel 4-associated protein</fullName>
    </submittedName>
</protein>
<keyword evidence="2" id="KW-0675">Receptor</keyword>